<dbReference type="InterPro" id="IPR000850">
    <property type="entry name" value="Adenylat/UMP-CMP_kin"/>
</dbReference>
<proteinExistence type="inferred from homology"/>
<comment type="similarity">
    <text evidence="4">Belongs to the adenylate kinase family.</text>
</comment>
<evidence type="ECO:0000256" key="3">
    <source>
        <dbReference type="ARBA" id="ARBA00022777"/>
    </source>
</evidence>
<dbReference type="AlphaFoldDB" id="A0A8E0VGN2"/>
<dbReference type="EMBL" id="LUCM01009432">
    <property type="protein sequence ID" value="KAA0187007.1"/>
    <property type="molecule type" value="Genomic_DNA"/>
</dbReference>
<dbReference type="PRINTS" id="PR00094">
    <property type="entry name" value="ADENYLTKNASE"/>
</dbReference>
<dbReference type="InterPro" id="IPR033690">
    <property type="entry name" value="Adenylat_kinase_CS"/>
</dbReference>
<reference evidence="5" key="1">
    <citation type="submission" date="2019-05" db="EMBL/GenBank/DDBJ databases">
        <title>Annotation for the trematode Fasciolopsis buski.</title>
        <authorList>
            <person name="Choi Y.-J."/>
        </authorList>
    </citation>
    <scope>NUCLEOTIDE SEQUENCE</scope>
    <source>
        <strain evidence="5">HT</strain>
        <tissue evidence="5">Whole worm</tissue>
    </source>
</reference>
<dbReference type="InterPro" id="IPR027417">
    <property type="entry name" value="P-loop_NTPase"/>
</dbReference>
<keyword evidence="3 4" id="KW-0418">Kinase</keyword>
<evidence type="ECO:0000313" key="6">
    <source>
        <dbReference type="Proteomes" id="UP000728185"/>
    </source>
</evidence>
<comment type="caution">
    <text evidence="5">The sequence shown here is derived from an EMBL/GenBank/DDBJ whole genome shotgun (WGS) entry which is preliminary data.</text>
</comment>
<accession>A0A8E0VGN2</accession>
<dbReference type="SUPFAM" id="SSF52540">
    <property type="entry name" value="P-loop containing nucleoside triphosphate hydrolases"/>
    <property type="match status" value="2"/>
</dbReference>
<dbReference type="GO" id="GO:0006139">
    <property type="term" value="P:nucleobase-containing compound metabolic process"/>
    <property type="evidence" value="ECO:0007669"/>
    <property type="project" value="InterPro"/>
</dbReference>
<dbReference type="GO" id="GO:0019205">
    <property type="term" value="F:nucleobase-containing compound kinase activity"/>
    <property type="evidence" value="ECO:0007669"/>
    <property type="project" value="InterPro"/>
</dbReference>
<dbReference type="Pfam" id="PF00406">
    <property type="entry name" value="ADK"/>
    <property type="match status" value="1"/>
</dbReference>
<sequence length="424" mass="48284">MTGLMYHRPEDHLNYLQECLEKIKKKGISGVRWDLFIETQQSSPKSMSPHRGMENLSRYDPQPGIDTIRVKIRPNASIICVLAGPGVNKSRYSHGLINHYPTFIHLHMGELLRNRAKLEAQRKTSRWADSQLKINSGELLPHVSCFIVVILFQEMVMESLIWNFNQHSDAAGFIVDGFPRTEQQYDDLKNQVGLDRLACVFLIDAAEEFCKYQLKEREQPDEFWKDNTPDAIDNRICLFKLKTLPVCKCIDNDGKLRVIDGEIKPEHIARDMLTVCEYVLSGKVTVTCYILFKGPTSRPTPGSIPDRPPDRVIHGMTGCPGQPPVFNIPRIVPQFPDKGRVADLYTCPVILLFGGPGSGRTEQAHALCERLPGLRHFNVTDFLRQRVLYHIEEDSSKDWDVVARRVHSSDPPNQRVSSSVDCRL</sequence>
<dbReference type="Proteomes" id="UP000728185">
    <property type="component" value="Unassembled WGS sequence"/>
</dbReference>
<keyword evidence="2" id="KW-0547">Nucleotide-binding</keyword>
<organism evidence="5 6">
    <name type="scientific">Fasciolopsis buskii</name>
    <dbReference type="NCBI Taxonomy" id="27845"/>
    <lineage>
        <taxon>Eukaryota</taxon>
        <taxon>Metazoa</taxon>
        <taxon>Spiralia</taxon>
        <taxon>Lophotrochozoa</taxon>
        <taxon>Platyhelminthes</taxon>
        <taxon>Trematoda</taxon>
        <taxon>Digenea</taxon>
        <taxon>Plagiorchiida</taxon>
        <taxon>Echinostomata</taxon>
        <taxon>Echinostomatoidea</taxon>
        <taxon>Fasciolidae</taxon>
        <taxon>Fasciolopsis</taxon>
    </lineage>
</organism>
<dbReference type="PROSITE" id="PS00113">
    <property type="entry name" value="ADENYLATE_KINASE"/>
    <property type="match status" value="1"/>
</dbReference>
<dbReference type="GO" id="GO:0005524">
    <property type="term" value="F:ATP binding"/>
    <property type="evidence" value="ECO:0007669"/>
    <property type="project" value="InterPro"/>
</dbReference>
<protein>
    <submittedName>
        <fullName evidence="5">Adenylate kinase isoenzyme 5</fullName>
    </submittedName>
</protein>
<evidence type="ECO:0000256" key="2">
    <source>
        <dbReference type="ARBA" id="ARBA00022741"/>
    </source>
</evidence>
<keyword evidence="1 4" id="KW-0808">Transferase</keyword>
<dbReference type="Gene3D" id="3.40.50.300">
    <property type="entry name" value="P-loop containing nucleotide triphosphate hydrolases"/>
    <property type="match status" value="2"/>
</dbReference>
<keyword evidence="6" id="KW-1185">Reference proteome</keyword>
<name>A0A8E0VGN2_9TREM</name>
<dbReference type="PANTHER" id="PTHR23359">
    <property type="entry name" value="NUCLEOTIDE KINASE"/>
    <property type="match status" value="1"/>
</dbReference>
<dbReference type="OrthoDB" id="6436361at2759"/>
<evidence type="ECO:0000256" key="1">
    <source>
        <dbReference type="ARBA" id="ARBA00022679"/>
    </source>
</evidence>
<evidence type="ECO:0000313" key="5">
    <source>
        <dbReference type="EMBL" id="KAA0187007.1"/>
    </source>
</evidence>
<gene>
    <name evidence="5" type="ORF">FBUS_11162</name>
</gene>
<evidence type="ECO:0000256" key="4">
    <source>
        <dbReference type="RuleBase" id="RU003330"/>
    </source>
</evidence>